<proteinExistence type="predicted"/>
<protein>
    <recommendedName>
        <fullName evidence="3">Motility protein</fullName>
    </recommendedName>
</protein>
<evidence type="ECO:0000313" key="2">
    <source>
        <dbReference type="Proteomes" id="UP000190626"/>
    </source>
</evidence>
<evidence type="ECO:0000313" key="1">
    <source>
        <dbReference type="EMBL" id="OPH47545.1"/>
    </source>
</evidence>
<comment type="caution">
    <text evidence="1">The sequence shown here is derived from an EMBL/GenBank/DDBJ whole genome shotgun (WGS) entry which is preliminary data.</text>
</comment>
<sequence length="66" mass="6789">MNINSVLTAVNGGDSLKQAVGIQLLSKANDQQAAAATTLVQDFAKTQQQVTASAAPHLGGNLDIRI</sequence>
<dbReference type="EMBL" id="MBTG01000056">
    <property type="protein sequence ID" value="OPH47545.1"/>
    <property type="molecule type" value="Genomic_DNA"/>
</dbReference>
<organism evidence="1 2">
    <name type="scientific">Paenibacillus ferrarius</name>
    <dbReference type="NCBI Taxonomy" id="1469647"/>
    <lineage>
        <taxon>Bacteria</taxon>
        <taxon>Bacillati</taxon>
        <taxon>Bacillota</taxon>
        <taxon>Bacilli</taxon>
        <taxon>Bacillales</taxon>
        <taxon>Paenibacillaceae</taxon>
        <taxon>Paenibacillus</taxon>
    </lineage>
</organism>
<reference evidence="2" key="1">
    <citation type="submission" date="2016-07" db="EMBL/GenBank/DDBJ databases">
        <authorList>
            <person name="Florea S."/>
            <person name="Webb J.S."/>
            <person name="Jaromczyk J."/>
            <person name="Schardl C.L."/>
        </authorList>
    </citation>
    <scope>NUCLEOTIDE SEQUENCE [LARGE SCALE GENOMIC DNA]</scope>
    <source>
        <strain evidence="2">CY1</strain>
    </source>
</reference>
<accession>A0A1V4H8K6</accession>
<dbReference type="Pfam" id="PF14070">
    <property type="entry name" value="YjfB_motility"/>
    <property type="match status" value="1"/>
</dbReference>
<dbReference type="OrthoDB" id="1924973at2"/>
<gene>
    <name evidence="1" type="ORF">BC351_10120</name>
</gene>
<name>A0A1V4H8K6_9BACL</name>
<dbReference type="AlphaFoldDB" id="A0A1V4H8K6"/>
<keyword evidence="2" id="KW-1185">Reference proteome</keyword>
<dbReference type="InterPro" id="IPR025906">
    <property type="entry name" value="YjfB_motility"/>
</dbReference>
<dbReference type="Proteomes" id="UP000190626">
    <property type="component" value="Unassembled WGS sequence"/>
</dbReference>
<evidence type="ECO:0008006" key="3">
    <source>
        <dbReference type="Google" id="ProtNLM"/>
    </source>
</evidence>
<dbReference type="RefSeq" id="WP_144028636.1">
    <property type="nucleotide sequence ID" value="NZ_MBTG01000056.1"/>
</dbReference>